<keyword evidence="3" id="KW-1185">Reference proteome</keyword>
<feature type="signal peptide" evidence="1">
    <location>
        <begin position="1"/>
        <end position="23"/>
    </location>
</feature>
<dbReference type="Proteomes" id="UP001174934">
    <property type="component" value="Unassembled WGS sequence"/>
</dbReference>
<accession>A0AA40BV90</accession>
<sequence>MQDTKQWFLLFAGVDLMLLLSSPLPLPFLASPSSPPHPGEFPKRLKREWHRWEGLVIVREGARFQHSERASNPTLR</sequence>
<comment type="caution">
    <text evidence="2">The sequence shown here is derived from an EMBL/GenBank/DDBJ whole genome shotgun (WGS) entry which is preliminary data.</text>
</comment>
<name>A0AA40BV90_9PEZI</name>
<keyword evidence="1" id="KW-0732">Signal</keyword>
<protein>
    <recommendedName>
        <fullName evidence="4">Secreted protein</fullName>
    </recommendedName>
</protein>
<evidence type="ECO:0000313" key="2">
    <source>
        <dbReference type="EMBL" id="KAK0614855.1"/>
    </source>
</evidence>
<proteinExistence type="predicted"/>
<evidence type="ECO:0000313" key="3">
    <source>
        <dbReference type="Proteomes" id="UP001174934"/>
    </source>
</evidence>
<dbReference type="AlphaFoldDB" id="A0AA40BV90"/>
<evidence type="ECO:0008006" key="4">
    <source>
        <dbReference type="Google" id="ProtNLM"/>
    </source>
</evidence>
<reference evidence="2" key="1">
    <citation type="submission" date="2023-06" db="EMBL/GenBank/DDBJ databases">
        <title>Genome-scale phylogeny and comparative genomics of the fungal order Sordariales.</title>
        <authorList>
            <consortium name="Lawrence Berkeley National Laboratory"/>
            <person name="Hensen N."/>
            <person name="Bonometti L."/>
            <person name="Westerberg I."/>
            <person name="Brannstrom I.O."/>
            <person name="Guillou S."/>
            <person name="Cros-Aarteil S."/>
            <person name="Calhoun S."/>
            <person name="Haridas S."/>
            <person name="Kuo A."/>
            <person name="Mondo S."/>
            <person name="Pangilinan J."/>
            <person name="Riley R."/>
            <person name="LaButti K."/>
            <person name="Andreopoulos B."/>
            <person name="Lipzen A."/>
            <person name="Chen C."/>
            <person name="Yanf M."/>
            <person name="Daum C."/>
            <person name="Ng V."/>
            <person name="Clum A."/>
            <person name="Steindorff A."/>
            <person name="Ohm R."/>
            <person name="Martin F."/>
            <person name="Silar P."/>
            <person name="Natvig D."/>
            <person name="Lalanne C."/>
            <person name="Gautier V."/>
            <person name="Ament-velasquez S.L."/>
            <person name="Kruys A."/>
            <person name="Hutchinson M.I."/>
            <person name="Powell A.J."/>
            <person name="Barry K."/>
            <person name="Miller A.N."/>
            <person name="Grigoriev I.V."/>
            <person name="Debuchy R."/>
            <person name="Gladieux P."/>
            <person name="Thoren M.H."/>
            <person name="Johannesson H."/>
        </authorList>
    </citation>
    <scope>NUCLEOTIDE SEQUENCE</scope>
    <source>
        <strain evidence="2">SMH3391-2</strain>
    </source>
</reference>
<gene>
    <name evidence="2" type="ORF">B0T17DRAFT_540347</name>
</gene>
<organism evidence="2 3">
    <name type="scientific">Bombardia bombarda</name>
    <dbReference type="NCBI Taxonomy" id="252184"/>
    <lineage>
        <taxon>Eukaryota</taxon>
        <taxon>Fungi</taxon>
        <taxon>Dikarya</taxon>
        <taxon>Ascomycota</taxon>
        <taxon>Pezizomycotina</taxon>
        <taxon>Sordariomycetes</taxon>
        <taxon>Sordariomycetidae</taxon>
        <taxon>Sordariales</taxon>
        <taxon>Lasiosphaeriaceae</taxon>
        <taxon>Bombardia</taxon>
    </lineage>
</organism>
<evidence type="ECO:0000256" key="1">
    <source>
        <dbReference type="SAM" id="SignalP"/>
    </source>
</evidence>
<dbReference type="EMBL" id="JAULSR010000007">
    <property type="protein sequence ID" value="KAK0614855.1"/>
    <property type="molecule type" value="Genomic_DNA"/>
</dbReference>
<feature type="chain" id="PRO_5041365297" description="Secreted protein" evidence="1">
    <location>
        <begin position="24"/>
        <end position="76"/>
    </location>
</feature>